<dbReference type="RefSeq" id="WP_179643761.1">
    <property type="nucleotide sequence ID" value="NZ_BAAAYY010000003.1"/>
</dbReference>
<name>A0A852TYL1_9ACTN</name>
<dbReference type="EMBL" id="JACCCC010000001">
    <property type="protein sequence ID" value="NYE47883.1"/>
    <property type="molecule type" value="Genomic_DNA"/>
</dbReference>
<dbReference type="AlphaFoldDB" id="A0A852TYL1"/>
<sequence length="109" mass="12124">MNPARIGLRLLEDALAHRDATTDDVRATLADHCSFPDGICRHIAPEAAADDRFRSAYSIVMDIDEREPAIAGHHGRRECSGLRRLGRHRVLRELARLPPSHGGRVRLTA</sequence>
<evidence type="ECO:0000313" key="2">
    <source>
        <dbReference type="Proteomes" id="UP000589036"/>
    </source>
</evidence>
<accession>A0A852TYL1</accession>
<dbReference type="Proteomes" id="UP000589036">
    <property type="component" value="Unassembled WGS sequence"/>
</dbReference>
<keyword evidence="2" id="KW-1185">Reference proteome</keyword>
<evidence type="ECO:0000313" key="1">
    <source>
        <dbReference type="EMBL" id="NYE47883.1"/>
    </source>
</evidence>
<dbReference type="Gene3D" id="3.60.60.10">
    <property type="entry name" value="Penicillin V Acylase, Chain A"/>
    <property type="match status" value="1"/>
</dbReference>
<organism evidence="1 2">
    <name type="scientific">Spinactinospora alkalitolerans</name>
    <dbReference type="NCBI Taxonomy" id="687207"/>
    <lineage>
        <taxon>Bacteria</taxon>
        <taxon>Bacillati</taxon>
        <taxon>Actinomycetota</taxon>
        <taxon>Actinomycetes</taxon>
        <taxon>Streptosporangiales</taxon>
        <taxon>Nocardiopsidaceae</taxon>
        <taxon>Spinactinospora</taxon>
    </lineage>
</organism>
<comment type="caution">
    <text evidence="1">The sequence shown here is derived from an EMBL/GenBank/DDBJ whole genome shotgun (WGS) entry which is preliminary data.</text>
</comment>
<gene>
    <name evidence="1" type="ORF">HDA32_003003</name>
</gene>
<proteinExistence type="predicted"/>
<protein>
    <submittedName>
        <fullName evidence="1">Uncharacterized protein</fullName>
    </submittedName>
</protein>
<reference evidence="1 2" key="1">
    <citation type="submission" date="2020-07" db="EMBL/GenBank/DDBJ databases">
        <title>Sequencing the genomes of 1000 actinobacteria strains.</title>
        <authorList>
            <person name="Klenk H.-P."/>
        </authorList>
    </citation>
    <scope>NUCLEOTIDE SEQUENCE [LARGE SCALE GENOMIC DNA]</scope>
    <source>
        <strain evidence="1 2">CXB654</strain>
    </source>
</reference>